<dbReference type="InterPro" id="IPR036063">
    <property type="entry name" value="Smr_dom_sf"/>
</dbReference>
<dbReference type="InterPro" id="IPR002625">
    <property type="entry name" value="Smr_dom"/>
</dbReference>
<dbReference type="Proteomes" id="UP000176413">
    <property type="component" value="Unassembled WGS sequence"/>
</dbReference>
<dbReference type="SUPFAM" id="SSF160443">
    <property type="entry name" value="SMR domain-like"/>
    <property type="match status" value="1"/>
</dbReference>
<evidence type="ECO:0000259" key="1">
    <source>
        <dbReference type="PROSITE" id="PS50828"/>
    </source>
</evidence>
<name>A0A1F6MAV5_9BACT</name>
<protein>
    <recommendedName>
        <fullName evidence="1">Smr domain-containing protein</fullName>
    </recommendedName>
</protein>
<dbReference type="Pfam" id="PF01713">
    <property type="entry name" value="Smr"/>
    <property type="match status" value="1"/>
</dbReference>
<dbReference type="AlphaFoldDB" id="A0A1F6MAV5"/>
<organism evidence="2 3">
    <name type="scientific">Candidatus Magasanikbacteria bacterium RIFCSPHIGHO2_02_FULL_45_10</name>
    <dbReference type="NCBI Taxonomy" id="1798679"/>
    <lineage>
        <taxon>Bacteria</taxon>
        <taxon>Candidatus Magasanikiibacteriota</taxon>
    </lineage>
</organism>
<sequence length="86" mass="9612">MNVRIFAASLRHDLPTLDLHGLYPSEALERLEIFLYTTSHQDTAAKIIYGIGTGKLEEAVNAYLRKHPAIDHVIGETGYCIILFAN</sequence>
<dbReference type="EMBL" id="MFQA01000030">
    <property type="protein sequence ID" value="OGH68787.1"/>
    <property type="molecule type" value="Genomic_DNA"/>
</dbReference>
<feature type="domain" description="Smr" evidence="1">
    <location>
        <begin position="17"/>
        <end position="86"/>
    </location>
</feature>
<comment type="caution">
    <text evidence="2">The sequence shown here is derived from an EMBL/GenBank/DDBJ whole genome shotgun (WGS) entry which is preliminary data.</text>
</comment>
<reference evidence="2 3" key="1">
    <citation type="journal article" date="2016" name="Nat. Commun.">
        <title>Thousands of microbial genomes shed light on interconnected biogeochemical processes in an aquifer system.</title>
        <authorList>
            <person name="Anantharaman K."/>
            <person name="Brown C.T."/>
            <person name="Hug L.A."/>
            <person name="Sharon I."/>
            <person name="Castelle C.J."/>
            <person name="Probst A.J."/>
            <person name="Thomas B.C."/>
            <person name="Singh A."/>
            <person name="Wilkins M.J."/>
            <person name="Karaoz U."/>
            <person name="Brodie E.L."/>
            <person name="Williams K.H."/>
            <person name="Hubbard S.S."/>
            <person name="Banfield J.F."/>
        </authorList>
    </citation>
    <scope>NUCLEOTIDE SEQUENCE [LARGE SCALE GENOMIC DNA]</scope>
</reference>
<accession>A0A1F6MAV5</accession>
<dbReference type="PROSITE" id="PS50828">
    <property type="entry name" value="SMR"/>
    <property type="match status" value="1"/>
</dbReference>
<proteinExistence type="predicted"/>
<evidence type="ECO:0000313" key="3">
    <source>
        <dbReference type="Proteomes" id="UP000176413"/>
    </source>
</evidence>
<gene>
    <name evidence="2" type="ORF">A3D53_03275</name>
</gene>
<evidence type="ECO:0000313" key="2">
    <source>
        <dbReference type="EMBL" id="OGH68787.1"/>
    </source>
</evidence>
<dbReference type="Gene3D" id="3.30.1370.110">
    <property type="match status" value="1"/>
</dbReference>